<dbReference type="VEuPathDB" id="VectorBase:GPAI014043"/>
<accession>A0A1A9ZGN0</accession>
<name>A0A1A9ZGN0_GLOPL</name>
<proteinExistence type="predicted"/>
<protein>
    <submittedName>
        <fullName evidence="1">Uncharacterized protein</fullName>
    </submittedName>
</protein>
<keyword evidence="2" id="KW-1185">Reference proteome</keyword>
<dbReference type="AlphaFoldDB" id="A0A1A9ZGN0"/>
<reference evidence="2" key="1">
    <citation type="submission" date="2014-03" db="EMBL/GenBank/DDBJ databases">
        <authorList>
            <person name="Aksoy S."/>
            <person name="Warren W."/>
            <person name="Wilson R.K."/>
        </authorList>
    </citation>
    <scope>NUCLEOTIDE SEQUENCE [LARGE SCALE GENOMIC DNA]</scope>
    <source>
        <strain evidence="2">IAEA</strain>
    </source>
</reference>
<dbReference type="Proteomes" id="UP000092445">
    <property type="component" value="Unassembled WGS sequence"/>
</dbReference>
<sequence>MQDFSEQISIYKTGFKSEGNRNLGSSSTQITIPAPIPQQAATANILNTAEPTIVPTPISPSVMKVPITFTNNSGAEVAAAINVAPATSLDIFKAKS</sequence>
<evidence type="ECO:0000313" key="1">
    <source>
        <dbReference type="EnsemblMetazoa" id="GPAI014043-PA"/>
    </source>
</evidence>
<reference evidence="1" key="2">
    <citation type="submission" date="2020-05" db="UniProtKB">
        <authorList>
            <consortium name="EnsemblMetazoa"/>
        </authorList>
    </citation>
    <scope>IDENTIFICATION</scope>
    <source>
        <strain evidence="1">IAEA</strain>
    </source>
</reference>
<dbReference type="EnsemblMetazoa" id="GPAI014043-RA">
    <property type="protein sequence ID" value="GPAI014043-PA"/>
    <property type="gene ID" value="GPAI014043"/>
</dbReference>
<organism evidence="1 2">
    <name type="scientific">Glossina pallidipes</name>
    <name type="common">Tsetse fly</name>
    <dbReference type="NCBI Taxonomy" id="7398"/>
    <lineage>
        <taxon>Eukaryota</taxon>
        <taxon>Metazoa</taxon>
        <taxon>Ecdysozoa</taxon>
        <taxon>Arthropoda</taxon>
        <taxon>Hexapoda</taxon>
        <taxon>Insecta</taxon>
        <taxon>Pterygota</taxon>
        <taxon>Neoptera</taxon>
        <taxon>Endopterygota</taxon>
        <taxon>Diptera</taxon>
        <taxon>Brachycera</taxon>
        <taxon>Muscomorpha</taxon>
        <taxon>Hippoboscoidea</taxon>
        <taxon>Glossinidae</taxon>
        <taxon>Glossina</taxon>
    </lineage>
</organism>
<evidence type="ECO:0000313" key="2">
    <source>
        <dbReference type="Proteomes" id="UP000092445"/>
    </source>
</evidence>